<protein>
    <recommendedName>
        <fullName evidence="11">Histidinol-phosphatase</fullName>
        <ecNumber evidence="11">3.1.3.15</ecNumber>
    </recommendedName>
</protein>
<evidence type="ECO:0000256" key="10">
    <source>
        <dbReference type="ARBA" id="ARBA00049158"/>
    </source>
</evidence>
<evidence type="ECO:0000256" key="5">
    <source>
        <dbReference type="ARBA" id="ARBA00022605"/>
    </source>
</evidence>
<comment type="cofactor">
    <cofactor evidence="2">
        <name>Mg(2+)</name>
        <dbReference type="ChEBI" id="CHEBI:18420"/>
    </cofactor>
</comment>
<dbReference type="InterPro" id="IPR011809">
    <property type="entry name" value="His_9_proposed"/>
</dbReference>
<proteinExistence type="inferred from homology"/>
<evidence type="ECO:0000256" key="3">
    <source>
        <dbReference type="ARBA" id="ARBA00004970"/>
    </source>
</evidence>
<keyword evidence="5" id="KW-0028">Amino-acid biosynthesis</keyword>
<evidence type="ECO:0000256" key="2">
    <source>
        <dbReference type="ARBA" id="ARBA00001946"/>
    </source>
</evidence>
<evidence type="ECO:0000256" key="7">
    <source>
        <dbReference type="ARBA" id="ARBA00022801"/>
    </source>
</evidence>
<keyword evidence="8" id="KW-0460">Magnesium</keyword>
<comment type="caution">
    <text evidence="12">The sequence shown here is derived from an EMBL/GenBank/DDBJ whole genome shotgun (WGS) entry which is preliminary data.</text>
</comment>
<dbReference type="Pfam" id="PF00459">
    <property type="entry name" value="Inositol_P"/>
    <property type="match status" value="1"/>
</dbReference>
<dbReference type="PANTHER" id="PTHR20854:SF4">
    <property type="entry name" value="INOSITOL-1-MONOPHOSPHATASE-RELATED"/>
    <property type="match status" value="1"/>
</dbReference>
<dbReference type="Gene3D" id="3.40.190.80">
    <property type="match status" value="1"/>
</dbReference>
<dbReference type="NCBIfam" id="TIGR02067">
    <property type="entry name" value="his_9_HisN"/>
    <property type="match status" value="1"/>
</dbReference>
<dbReference type="InterPro" id="IPR000760">
    <property type="entry name" value="Inositol_monophosphatase-like"/>
</dbReference>
<dbReference type="PANTHER" id="PTHR20854">
    <property type="entry name" value="INOSITOL MONOPHOSPHATASE"/>
    <property type="match status" value="1"/>
</dbReference>
<keyword evidence="6" id="KW-0479">Metal-binding</keyword>
<organism evidence="12 13">
    <name type="scientific">Streptomyces hebeiensis</name>
    <dbReference type="NCBI Taxonomy" id="229486"/>
    <lineage>
        <taxon>Bacteria</taxon>
        <taxon>Bacillati</taxon>
        <taxon>Actinomycetota</taxon>
        <taxon>Actinomycetes</taxon>
        <taxon>Kitasatosporales</taxon>
        <taxon>Streptomycetaceae</taxon>
        <taxon>Streptomyces</taxon>
    </lineage>
</organism>
<comment type="similarity">
    <text evidence="4">Belongs to the inositol monophosphatase superfamily.</text>
</comment>
<name>A0ABN1UXQ8_9ACTN</name>
<evidence type="ECO:0000313" key="12">
    <source>
        <dbReference type="EMBL" id="GAA1177578.1"/>
    </source>
</evidence>
<sequence>MPDYHDDLRLAHVLADTADAATMDRFKALDLKVETKPDMTPVSEADKAAEELIRGNLQRARPRDAILGEEYGVEGSGPRRWVIDPIDGTKNYVRGVPVWATLISLMVAGKGGYEPVVGVVSAPALGRRWWAAKGGGAYTGRSLSSATRLGVSKVARISDASFAYSSLSGWEETGRLPGFLDLTRACWRTRGYGDFWPYMMVAEGSVDLCAEPELSLWDMAAPAIVVQEAGGTFTGLDGTPGPHSGNAAASNGILHEELLGYLRRGTAGR</sequence>
<evidence type="ECO:0000256" key="9">
    <source>
        <dbReference type="ARBA" id="ARBA00023102"/>
    </source>
</evidence>
<dbReference type="PROSITE" id="PS00630">
    <property type="entry name" value="IMP_2"/>
    <property type="match status" value="1"/>
</dbReference>
<dbReference type="RefSeq" id="WP_344278003.1">
    <property type="nucleotide sequence ID" value="NZ_BAAAKV010000034.1"/>
</dbReference>
<dbReference type="InterPro" id="IPR020550">
    <property type="entry name" value="Inositol_monophosphatase_CS"/>
</dbReference>
<dbReference type="EMBL" id="BAAAKV010000034">
    <property type="protein sequence ID" value="GAA1177578.1"/>
    <property type="molecule type" value="Genomic_DNA"/>
</dbReference>
<dbReference type="Proteomes" id="UP001501371">
    <property type="component" value="Unassembled WGS sequence"/>
</dbReference>
<dbReference type="EC" id="3.1.3.15" evidence="11"/>
<keyword evidence="13" id="KW-1185">Reference proteome</keyword>
<accession>A0ABN1UXQ8</accession>
<gene>
    <name evidence="12" type="primary">hisN</name>
    <name evidence="12" type="ORF">GCM10009654_38570</name>
</gene>
<dbReference type="InterPro" id="IPR020583">
    <property type="entry name" value="Inositol_monoP_metal-BS"/>
</dbReference>
<dbReference type="PROSITE" id="PS00629">
    <property type="entry name" value="IMP_1"/>
    <property type="match status" value="1"/>
</dbReference>
<evidence type="ECO:0000256" key="6">
    <source>
        <dbReference type="ARBA" id="ARBA00022723"/>
    </source>
</evidence>
<keyword evidence="9" id="KW-0368">Histidine biosynthesis</keyword>
<evidence type="ECO:0000313" key="13">
    <source>
        <dbReference type="Proteomes" id="UP001501371"/>
    </source>
</evidence>
<comment type="catalytic activity">
    <reaction evidence="10">
        <text>L-histidinol phosphate + H2O = L-histidinol + phosphate</text>
        <dbReference type="Rhea" id="RHEA:14465"/>
        <dbReference type="ChEBI" id="CHEBI:15377"/>
        <dbReference type="ChEBI" id="CHEBI:43474"/>
        <dbReference type="ChEBI" id="CHEBI:57699"/>
        <dbReference type="ChEBI" id="CHEBI:57980"/>
        <dbReference type="EC" id="3.1.3.15"/>
    </reaction>
</comment>
<evidence type="ECO:0000256" key="11">
    <source>
        <dbReference type="NCBIfam" id="TIGR02067"/>
    </source>
</evidence>
<dbReference type="PRINTS" id="PR00377">
    <property type="entry name" value="IMPHPHTASES"/>
</dbReference>
<keyword evidence="7" id="KW-0378">Hydrolase</keyword>
<comment type="catalytic activity">
    <reaction evidence="1">
        <text>a myo-inositol phosphate + H2O = myo-inositol + phosphate</text>
        <dbReference type="Rhea" id="RHEA:24056"/>
        <dbReference type="ChEBI" id="CHEBI:15377"/>
        <dbReference type="ChEBI" id="CHEBI:17268"/>
        <dbReference type="ChEBI" id="CHEBI:43474"/>
        <dbReference type="ChEBI" id="CHEBI:84139"/>
        <dbReference type="EC" id="3.1.3.25"/>
    </reaction>
</comment>
<dbReference type="Gene3D" id="3.30.540.10">
    <property type="entry name" value="Fructose-1,6-Bisphosphatase, subunit A, domain 1"/>
    <property type="match status" value="1"/>
</dbReference>
<evidence type="ECO:0000256" key="4">
    <source>
        <dbReference type="ARBA" id="ARBA00009759"/>
    </source>
</evidence>
<evidence type="ECO:0000256" key="1">
    <source>
        <dbReference type="ARBA" id="ARBA00001033"/>
    </source>
</evidence>
<evidence type="ECO:0000256" key="8">
    <source>
        <dbReference type="ARBA" id="ARBA00022842"/>
    </source>
</evidence>
<comment type="pathway">
    <text evidence="3">Amino-acid biosynthesis; L-histidine biosynthesis; L-histidine from 5-phospho-alpha-D-ribose 1-diphosphate: step 8/9.</text>
</comment>
<reference evidence="12 13" key="1">
    <citation type="journal article" date="2019" name="Int. J. Syst. Evol. Microbiol.">
        <title>The Global Catalogue of Microorganisms (GCM) 10K type strain sequencing project: providing services to taxonomists for standard genome sequencing and annotation.</title>
        <authorList>
            <consortium name="The Broad Institute Genomics Platform"/>
            <consortium name="The Broad Institute Genome Sequencing Center for Infectious Disease"/>
            <person name="Wu L."/>
            <person name="Ma J."/>
        </authorList>
    </citation>
    <scope>NUCLEOTIDE SEQUENCE [LARGE SCALE GENOMIC DNA]</scope>
    <source>
        <strain evidence="12 13">JCM 12696</strain>
    </source>
</reference>
<dbReference type="SUPFAM" id="SSF56655">
    <property type="entry name" value="Carbohydrate phosphatase"/>
    <property type="match status" value="1"/>
</dbReference>